<evidence type="ECO:0000256" key="1">
    <source>
        <dbReference type="ARBA" id="ARBA00012513"/>
    </source>
</evidence>
<evidence type="ECO:0000256" key="3">
    <source>
        <dbReference type="ARBA" id="ARBA00022741"/>
    </source>
</evidence>
<dbReference type="PROSITE" id="PS00108">
    <property type="entry name" value="PROTEIN_KINASE_ST"/>
    <property type="match status" value="1"/>
</dbReference>
<feature type="compositionally biased region" description="Low complexity" evidence="7">
    <location>
        <begin position="454"/>
        <end position="466"/>
    </location>
</feature>
<evidence type="ECO:0000256" key="5">
    <source>
        <dbReference type="ARBA" id="ARBA00022840"/>
    </source>
</evidence>
<dbReference type="GO" id="GO:0000045">
    <property type="term" value="P:autophagosome assembly"/>
    <property type="evidence" value="ECO:0007669"/>
    <property type="project" value="TreeGrafter"/>
</dbReference>
<dbReference type="GO" id="GO:0000407">
    <property type="term" value="C:phagophore assembly site"/>
    <property type="evidence" value="ECO:0007669"/>
    <property type="project" value="TreeGrafter"/>
</dbReference>
<dbReference type="InterPro" id="IPR017441">
    <property type="entry name" value="Protein_kinase_ATP_BS"/>
</dbReference>
<dbReference type="InterPro" id="IPR000719">
    <property type="entry name" value="Prot_kinase_dom"/>
</dbReference>
<evidence type="ECO:0000256" key="7">
    <source>
        <dbReference type="SAM" id="MobiDB-lite"/>
    </source>
</evidence>
<name>A0A9W6YYP2_AMBMO</name>
<keyword evidence="5 6" id="KW-0067">ATP-binding</keyword>
<comment type="caution">
    <text evidence="9">The sequence shown here is derived from an EMBL/GenBank/DDBJ whole genome shotgun (WGS) entry which is preliminary data.</text>
</comment>
<dbReference type="PANTHER" id="PTHR24348">
    <property type="entry name" value="SERINE/THREONINE-PROTEIN KINASE UNC-51-RELATED"/>
    <property type="match status" value="1"/>
</dbReference>
<accession>A0A9W6YYP2</accession>
<dbReference type="GO" id="GO:0005829">
    <property type="term" value="C:cytosol"/>
    <property type="evidence" value="ECO:0007669"/>
    <property type="project" value="TreeGrafter"/>
</dbReference>
<dbReference type="GO" id="GO:0016020">
    <property type="term" value="C:membrane"/>
    <property type="evidence" value="ECO:0007669"/>
    <property type="project" value="TreeGrafter"/>
</dbReference>
<keyword evidence="2" id="KW-0808">Transferase</keyword>
<dbReference type="AlphaFoldDB" id="A0A9W6YYP2"/>
<evidence type="ECO:0000313" key="10">
    <source>
        <dbReference type="Proteomes" id="UP001165063"/>
    </source>
</evidence>
<feature type="binding site" evidence="6">
    <location>
        <position position="46"/>
    </location>
    <ligand>
        <name>ATP</name>
        <dbReference type="ChEBI" id="CHEBI:30616"/>
    </ligand>
</feature>
<evidence type="ECO:0000313" key="9">
    <source>
        <dbReference type="EMBL" id="GMG35835.1"/>
    </source>
</evidence>
<keyword evidence="3 6" id="KW-0547">Nucleotide-binding</keyword>
<proteinExistence type="predicted"/>
<dbReference type="Gene3D" id="3.30.200.20">
    <property type="entry name" value="Phosphorylase Kinase, domain 1"/>
    <property type="match status" value="1"/>
</dbReference>
<keyword evidence="4" id="KW-0418">Kinase</keyword>
<feature type="domain" description="Protein kinase" evidence="8">
    <location>
        <begin position="13"/>
        <end position="336"/>
    </location>
</feature>
<evidence type="ECO:0000256" key="4">
    <source>
        <dbReference type="ARBA" id="ARBA00022777"/>
    </source>
</evidence>
<dbReference type="SMART" id="SM00220">
    <property type="entry name" value="S_TKc"/>
    <property type="match status" value="1"/>
</dbReference>
<feature type="compositionally biased region" description="Polar residues" evidence="7">
    <location>
        <begin position="580"/>
        <end position="608"/>
    </location>
</feature>
<evidence type="ECO:0000256" key="6">
    <source>
        <dbReference type="PROSITE-ProRule" id="PRU10141"/>
    </source>
</evidence>
<dbReference type="PROSITE" id="PS00107">
    <property type="entry name" value="PROTEIN_KINASE_ATP"/>
    <property type="match status" value="1"/>
</dbReference>
<feature type="region of interest" description="Disordered" evidence="7">
    <location>
        <begin position="504"/>
        <end position="538"/>
    </location>
</feature>
<feature type="region of interest" description="Disordered" evidence="7">
    <location>
        <begin position="568"/>
        <end position="608"/>
    </location>
</feature>
<dbReference type="EMBL" id="BSXU01002258">
    <property type="protein sequence ID" value="GMG35835.1"/>
    <property type="molecule type" value="Genomic_DNA"/>
</dbReference>
<reference evidence="9" key="1">
    <citation type="submission" date="2023-04" db="EMBL/GenBank/DDBJ databases">
        <title>Ambrosiozyma monospora NBRC 1965.</title>
        <authorList>
            <person name="Ichikawa N."/>
            <person name="Sato H."/>
            <person name="Tonouchi N."/>
        </authorList>
    </citation>
    <scope>NUCLEOTIDE SEQUENCE</scope>
    <source>
        <strain evidence="9">NBRC 1965</strain>
    </source>
</reference>
<dbReference type="PROSITE" id="PS50011">
    <property type="entry name" value="PROTEIN_KINASE_DOM"/>
    <property type="match status" value="1"/>
</dbReference>
<dbReference type="GO" id="GO:0004674">
    <property type="term" value="F:protein serine/threonine kinase activity"/>
    <property type="evidence" value="ECO:0007669"/>
    <property type="project" value="UniProtKB-EC"/>
</dbReference>
<dbReference type="GO" id="GO:0005776">
    <property type="term" value="C:autophagosome"/>
    <property type="evidence" value="ECO:0007669"/>
    <property type="project" value="TreeGrafter"/>
</dbReference>
<evidence type="ECO:0000256" key="2">
    <source>
        <dbReference type="ARBA" id="ARBA00022679"/>
    </source>
</evidence>
<dbReference type="Gene3D" id="1.10.510.10">
    <property type="entry name" value="Transferase(Phosphotransferase) domain 1"/>
    <property type="match status" value="1"/>
</dbReference>
<dbReference type="OrthoDB" id="541276at2759"/>
<dbReference type="InterPro" id="IPR011009">
    <property type="entry name" value="Kinase-like_dom_sf"/>
</dbReference>
<gene>
    <name evidence="9" type="ORF">Amon01_000458500</name>
</gene>
<dbReference type="InterPro" id="IPR045269">
    <property type="entry name" value="Atg1-like"/>
</dbReference>
<keyword evidence="10" id="KW-1185">Reference proteome</keyword>
<dbReference type="GO" id="GO:0030447">
    <property type="term" value="P:filamentous growth"/>
    <property type="evidence" value="ECO:0007669"/>
    <property type="project" value="UniProtKB-ARBA"/>
</dbReference>
<dbReference type="Pfam" id="PF00069">
    <property type="entry name" value="Pkinase"/>
    <property type="match status" value="1"/>
</dbReference>
<dbReference type="EC" id="2.7.11.1" evidence="1"/>
<protein>
    <recommendedName>
        <fullName evidence="1">non-specific serine/threonine protein kinase</fullName>
        <ecNumber evidence="1">2.7.11.1</ecNumber>
    </recommendedName>
</protein>
<dbReference type="SUPFAM" id="SSF56112">
    <property type="entry name" value="Protein kinase-like (PK-like)"/>
    <property type="match status" value="1"/>
</dbReference>
<feature type="region of interest" description="Disordered" evidence="7">
    <location>
        <begin position="446"/>
        <end position="471"/>
    </location>
</feature>
<feature type="compositionally biased region" description="Low complexity" evidence="7">
    <location>
        <begin position="518"/>
        <end position="532"/>
    </location>
</feature>
<dbReference type="Proteomes" id="UP001165063">
    <property type="component" value="Unassembled WGS sequence"/>
</dbReference>
<organism evidence="9 10">
    <name type="scientific">Ambrosiozyma monospora</name>
    <name type="common">Yeast</name>
    <name type="synonym">Endomycopsis monosporus</name>
    <dbReference type="NCBI Taxonomy" id="43982"/>
    <lineage>
        <taxon>Eukaryota</taxon>
        <taxon>Fungi</taxon>
        <taxon>Dikarya</taxon>
        <taxon>Ascomycota</taxon>
        <taxon>Saccharomycotina</taxon>
        <taxon>Pichiomycetes</taxon>
        <taxon>Pichiales</taxon>
        <taxon>Pichiaceae</taxon>
        <taxon>Ambrosiozyma</taxon>
    </lineage>
</organism>
<sequence>MRDLSNIILNNRYQLQKKIGSGSYGIVYSARHLYTGKPYAVKVILKNQASGGNNKQLLQELENNLLYQALLNNGTLTTNLLSLDLIEKNGFKCKILKEISLQLRVHKHPNILSIYKVYDTKAALFVVMDYFPEGDLFATIVDKQRYKNDPFLVKSVFIQLVDAINYCHSKGIYHCDLKPENILVADNGTRLILADFGLALQDPYIESNICCGSSYYMSPERIQNFCQAFNSPDAHSIHLERLMKPNPDGMRANVKFPTSAGDVWSLTIILINLISIRNPWLKASLQDATFKAFVKDPSVLLKILPISREVFRVLCKYLTLNPWDRGSLFQFRDDILRCSQLSESGPLSINSRIDSLDIITTDSQRYLQAARFDVCPVPVDHVHLNRIRSRENSAIENIEQETNYIIDLPLLENGPDEKNVQKKSKKCGSCVACGYGQETTCTPKAQTPQLISDSTPSPTSSTSSSSPEHKSTGMFKRIFGKRHSQQSPPPTAPPELFPEVLNFNNNRNRQTPSPPLAQQQVQLAQQQQQQQRQKNEQHPQEIHFLQTYQNKSTKIKIESLLTDYNSIFPSPTTSRERDQNTNYSYSETNSMMSTNEREPTTGSSSNSSGQIEVLIHNDDAKINDLGEDLSMVSIMSVKNSTSCMTFDY</sequence>
<evidence type="ECO:0000259" key="8">
    <source>
        <dbReference type="PROSITE" id="PS50011"/>
    </source>
</evidence>
<dbReference type="InterPro" id="IPR008271">
    <property type="entry name" value="Ser/Thr_kinase_AS"/>
</dbReference>
<dbReference type="GO" id="GO:0005524">
    <property type="term" value="F:ATP binding"/>
    <property type="evidence" value="ECO:0007669"/>
    <property type="project" value="UniProtKB-UniRule"/>
</dbReference>
<dbReference type="GO" id="GO:0010506">
    <property type="term" value="P:regulation of autophagy"/>
    <property type="evidence" value="ECO:0007669"/>
    <property type="project" value="InterPro"/>
</dbReference>
<dbReference type="PANTHER" id="PTHR24348:SF22">
    <property type="entry name" value="NON-SPECIFIC SERINE_THREONINE PROTEIN KINASE"/>
    <property type="match status" value="1"/>
</dbReference>